<sequence>MQSQISLLEEERILDKDMKNELRKLQEDVKKLENEKSTVQSRLEKQNSHLKLELEGFQTNHERIVSEFERKHKEELARISHQCEMTKKDMVKRGVESVRERFLKEKGDLQRQYDENLRRLSGEWEEKIKKDRECLKNDSEKLHLELKNLKKEKCLLEEEAKKLAVRCEEQDRSIAESVTLERKY</sequence>
<protein>
    <submittedName>
        <fullName evidence="2">Uncharacterized protein</fullName>
    </submittedName>
</protein>
<reference evidence="2 3" key="1">
    <citation type="journal article" date="2007" name="Science">
        <title>Sea anemone genome reveals ancestral eumetazoan gene repertoire and genomic organization.</title>
        <authorList>
            <person name="Putnam N.H."/>
            <person name="Srivastava M."/>
            <person name="Hellsten U."/>
            <person name="Dirks B."/>
            <person name="Chapman J."/>
            <person name="Salamov A."/>
            <person name="Terry A."/>
            <person name="Shapiro H."/>
            <person name="Lindquist E."/>
            <person name="Kapitonov V.V."/>
            <person name="Jurka J."/>
            <person name="Genikhovich G."/>
            <person name="Grigoriev I.V."/>
            <person name="Lucas S.M."/>
            <person name="Steele R.E."/>
            <person name="Finnerty J.R."/>
            <person name="Technau U."/>
            <person name="Martindale M.Q."/>
            <person name="Rokhsar D.S."/>
        </authorList>
    </citation>
    <scope>NUCLEOTIDE SEQUENCE [LARGE SCALE GENOMIC DNA]</scope>
    <source>
        <strain evidence="3">CH2 X CH6</strain>
    </source>
</reference>
<dbReference type="KEGG" id="nve:5496982"/>
<keyword evidence="1" id="KW-0175">Coiled coil</keyword>
<name>A8DV23_NEMVE</name>
<dbReference type="Proteomes" id="UP000001593">
    <property type="component" value="Unassembled WGS sequence"/>
</dbReference>
<dbReference type="HOGENOM" id="CLU_1469905_0_0_1"/>
<organism evidence="2 3">
    <name type="scientific">Nematostella vectensis</name>
    <name type="common">Starlet sea anemone</name>
    <dbReference type="NCBI Taxonomy" id="45351"/>
    <lineage>
        <taxon>Eukaryota</taxon>
        <taxon>Metazoa</taxon>
        <taxon>Cnidaria</taxon>
        <taxon>Anthozoa</taxon>
        <taxon>Hexacorallia</taxon>
        <taxon>Actiniaria</taxon>
        <taxon>Edwardsiidae</taxon>
        <taxon>Nematostella</taxon>
    </lineage>
</organism>
<dbReference type="PhylomeDB" id="A8DV23"/>
<accession>A8DV23</accession>
<evidence type="ECO:0000256" key="1">
    <source>
        <dbReference type="SAM" id="Coils"/>
    </source>
</evidence>
<dbReference type="EMBL" id="DS475538">
    <property type="protein sequence ID" value="EDO26559.1"/>
    <property type="molecule type" value="Genomic_DNA"/>
</dbReference>
<gene>
    <name evidence="2" type="ORF">NEMVEDRAFT_v1g224928</name>
</gene>
<evidence type="ECO:0000313" key="2">
    <source>
        <dbReference type="EMBL" id="EDO26559.1"/>
    </source>
</evidence>
<dbReference type="InParanoid" id="A8DV23"/>
<evidence type="ECO:0000313" key="3">
    <source>
        <dbReference type="Proteomes" id="UP000001593"/>
    </source>
</evidence>
<keyword evidence="3" id="KW-1185">Reference proteome</keyword>
<feature type="coiled-coil region" evidence="1">
    <location>
        <begin position="8"/>
        <end position="60"/>
    </location>
</feature>
<dbReference type="AlphaFoldDB" id="A8DV23"/>
<proteinExistence type="predicted"/>